<dbReference type="Pfam" id="PF07818">
    <property type="entry name" value="HCNGP"/>
    <property type="match status" value="1"/>
</dbReference>
<sequence>MVKVTMNLVDYEFSSDEERAEAPEKREIQHGDSAEGGNKCTENKKNEERSRDNSSSKEGNHGLGGNETDNVCAKKKAHIHLAQKWDAGRENASMGDKTHDSDVMRNDGIAEGNEAPSEAPLLSKLKDAENMSHYDGGGDDDNGDDCVDGHGTEVRPGEQHRKEQNKQRSAPLVSEQKDNPIAKGANLLESNNLINISVNENNFDDLFFLPPNEYSDCLNQKIEELSKLYELNLTINKNIINSNEYKNPCILEKIMQIFQIDVYSSNYPLSIYNPHDFLSIDLFNEKGEETDQKKTKTKWSNH</sequence>
<keyword evidence="3" id="KW-1185">Reference proteome</keyword>
<dbReference type="PhylomeDB" id="K6UKS0"/>
<evidence type="ECO:0000256" key="1">
    <source>
        <dbReference type="SAM" id="MobiDB-lite"/>
    </source>
</evidence>
<dbReference type="InterPro" id="IPR012479">
    <property type="entry name" value="SAP30BP"/>
</dbReference>
<dbReference type="GO" id="GO:0005634">
    <property type="term" value="C:nucleus"/>
    <property type="evidence" value="ECO:0007669"/>
    <property type="project" value="TreeGrafter"/>
</dbReference>
<gene>
    <name evidence="2" type="ORF">PCYB_104080</name>
</gene>
<evidence type="ECO:0000313" key="2">
    <source>
        <dbReference type="EMBL" id="GAB67058.1"/>
    </source>
</evidence>
<accession>K6UKS0</accession>
<feature type="compositionally biased region" description="Basic and acidic residues" evidence="1">
    <location>
        <begin position="96"/>
        <end position="105"/>
    </location>
</feature>
<dbReference type="GO" id="GO:0006355">
    <property type="term" value="P:regulation of DNA-templated transcription"/>
    <property type="evidence" value="ECO:0007669"/>
    <property type="project" value="InterPro"/>
</dbReference>
<name>K6UKS0_PLACD</name>
<organism evidence="2 3">
    <name type="scientific">Plasmodium cynomolgi (strain B)</name>
    <dbReference type="NCBI Taxonomy" id="1120755"/>
    <lineage>
        <taxon>Eukaryota</taxon>
        <taxon>Sar</taxon>
        <taxon>Alveolata</taxon>
        <taxon>Apicomplexa</taxon>
        <taxon>Aconoidasida</taxon>
        <taxon>Haemosporida</taxon>
        <taxon>Plasmodiidae</taxon>
        <taxon>Plasmodium</taxon>
        <taxon>Plasmodium (Plasmodium)</taxon>
    </lineage>
</organism>
<proteinExistence type="predicted"/>
<feature type="compositionally biased region" description="Basic and acidic residues" evidence="1">
    <location>
        <begin position="16"/>
        <end position="33"/>
    </location>
</feature>
<dbReference type="PANTHER" id="PTHR13464">
    <property type="entry name" value="TRANSCRIPTIONAL REGULATOR PROTEIN HCNGP"/>
    <property type="match status" value="1"/>
</dbReference>
<reference evidence="2 3" key="1">
    <citation type="journal article" date="2012" name="Nat. Genet.">
        <title>Plasmodium cynomolgi genome sequences provide insight into Plasmodium vivax and the monkey malaria clade.</title>
        <authorList>
            <person name="Tachibana S."/>
            <person name="Sullivan S.A."/>
            <person name="Kawai S."/>
            <person name="Nakamura S."/>
            <person name="Kim H.R."/>
            <person name="Goto N."/>
            <person name="Arisue N."/>
            <person name="Palacpac N.M.Q."/>
            <person name="Honma H."/>
            <person name="Yagi M."/>
            <person name="Tougan T."/>
            <person name="Katakai Y."/>
            <person name="Kaneko O."/>
            <person name="Mita T."/>
            <person name="Kita K."/>
            <person name="Yasutomi Y."/>
            <person name="Sutton P.L."/>
            <person name="Shakhbatyan R."/>
            <person name="Horii T."/>
            <person name="Yasunaga T."/>
            <person name="Barnwell J.W."/>
            <person name="Escalante A.A."/>
            <person name="Carlton J.M."/>
            <person name="Tanabe K."/>
        </authorList>
    </citation>
    <scope>NUCLEOTIDE SEQUENCE [LARGE SCALE GENOMIC DNA]</scope>
    <source>
        <strain evidence="2 3">B</strain>
    </source>
</reference>
<feature type="region of interest" description="Disordered" evidence="1">
    <location>
        <begin position="1"/>
        <end position="178"/>
    </location>
</feature>
<dbReference type="eggNOG" id="ENOG502R0FT">
    <property type="taxonomic scope" value="Eukaryota"/>
</dbReference>
<dbReference type="GeneID" id="14693418"/>
<dbReference type="KEGG" id="pcy:PCYB_104080"/>
<feature type="compositionally biased region" description="Acidic residues" evidence="1">
    <location>
        <begin position="137"/>
        <end position="146"/>
    </location>
</feature>
<dbReference type="OrthoDB" id="1714508at2759"/>
<dbReference type="EMBL" id="DF157102">
    <property type="protein sequence ID" value="GAB67058.1"/>
    <property type="molecule type" value="Genomic_DNA"/>
</dbReference>
<evidence type="ECO:0000313" key="3">
    <source>
        <dbReference type="Proteomes" id="UP000006319"/>
    </source>
</evidence>
<dbReference type="Proteomes" id="UP000006319">
    <property type="component" value="Chromosome 10"/>
</dbReference>
<dbReference type="AlphaFoldDB" id="K6UKS0"/>
<feature type="compositionally biased region" description="Basic and acidic residues" evidence="1">
    <location>
        <begin position="147"/>
        <end position="166"/>
    </location>
</feature>
<dbReference type="OMA" id="NKCTENK"/>
<protein>
    <submittedName>
        <fullName evidence="2">HCNGP-like protein</fullName>
    </submittedName>
</protein>
<dbReference type="RefSeq" id="XP_004223005.1">
    <property type="nucleotide sequence ID" value="XM_004222957.1"/>
</dbReference>
<dbReference type="PANTHER" id="PTHR13464:SF0">
    <property type="entry name" value="SAP30-BINDING PROTEIN"/>
    <property type="match status" value="1"/>
</dbReference>
<feature type="compositionally biased region" description="Basic and acidic residues" evidence="1">
    <location>
        <begin position="41"/>
        <end position="60"/>
    </location>
</feature>
<dbReference type="VEuPathDB" id="PlasmoDB:PCYB_104080"/>